<evidence type="ECO:0000256" key="3">
    <source>
        <dbReference type="ARBA" id="ARBA00022723"/>
    </source>
</evidence>
<dbReference type="Gene3D" id="3.90.10.10">
    <property type="entry name" value="Cytochrome C3"/>
    <property type="match status" value="2"/>
</dbReference>
<keyword evidence="3 6" id="KW-0479">Metal-binding</keyword>
<keyword evidence="7" id="KW-0812">Transmembrane</keyword>
<dbReference type="InterPro" id="IPR020942">
    <property type="entry name" value="Cyt_c_III_dom"/>
</dbReference>
<dbReference type="Pfam" id="PF02085">
    <property type="entry name" value="Cytochrom_CIII"/>
    <property type="match status" value="1"/>
</dbReference>
<keyword evidence="7" id="KW-0472">Membrane</keyword>
<feature type="binding site" description="axial binding residue" evidence="6">
    <location>
        <position position="71"/>
    </location>
    <ligand>
        <name>heme c</name>
        <dbReference type="ChEBI" id="CHEBI:61717"/>
        <label>1</label>
    </ligand>
    <ligandPart>
        <name>Fe</name>
        <dbReference type="ChEBI" id="CHEBI:18248"/>
    </ligandPart>
</feature>
<feature type="domain" description="Class III cytochrome C" evidence="8">
    <location>
        <begin position="36"/>
        <end position="116"/>
    </location>
</feature>
<feature type="binding site" description="axial binding residue" evidence="6">
    <location>
        <position position="112"/>
    </location>
    <ligand>
        <name>heme c</name>
        <dbReference type="ChEBI" id="CHEBI:61717"/>
        <label>1</label>
    </ligand>
    <ligandPart>
        <name>Fe</name>
        <dbReference type="ChEBI" id="CHEBI:18248"/>
    </ligandPart>
</feature>
<feature type="binding site" description="axial binding residue" evidence="6">
    <location>
        <position position="108"/>
    </location>
    <ligand>
        <name>heme c</name>
        <dbReference type="ChEBI" id="CHEBI:61717"/>
        <label>1</label>
    </ligand>
    <ligandPart>
        <name>Fe</name>
        <dbReference type="ChEBI" id="CHEBI:18248"/>
    </ligandPart>
</feature>
<feature type="binding site" description="axial binding residue" evidence="6">
    <location>
        <position position="66"/>
    </location>
    <ligand>
        <name>heme c</name>
        <dbReference type="ChEBI" id="CHEBI:61717"/>
        <label>1</label>
    </ligand>
    <ligandPart>
        <name>Fe</name>
        <dbReference type="ChEBI" id="CHEBI:18248"/>
    </ligandPart>
</feature>
<evidence type="ECO:0000256" key="4">
    <source>
        <dbReference type="ARBA" id="ARBA00022982"/>
    </source>
</evidence>
<feature type="binding site" description="axial binding residue" evidence="6">
    <location>
        <position position="82"/>
    </location>
    <ligand>
        <name>heme c</name>
        <dbReference type="ChEBI" id="CHEBI:61717"/>
        <label>1</label>
    </ligand>
    <ligandPart>
        <name>Fe</name>
        <dbReference type="ChEBI" id="CHEBI:18248"/>
    </ligandPart>
</feature>
<dbReference type="CDD" id="cd08168">
    <property type="entry name" value="Cytochrom_C3"/>
    <property type="match status" value="1"/>
</dbReference>
<reference evidence="10" key="2">
    <citation type="journal article" date="2013" name="Stand. Genomic Sci.">
        <title>Complete genome sequence of Desulfocapsa sulfexigens, a marine deltaproteobacterium specialized in disproportionating inorganic sulfur compounds.</title>
        <authorList>
            <person name="Finster K.W."/>
            <person name="Kjeldsen K.U."/>
            <person name="Kube M."/>
            <person name="Reinhardt R."/>
            <person name="Mussmann M."/>
            <person name="Amann R."/>
            <person name="Schreiber L."/>
        </authorList>
    </citation>
    <scope>NUCLEOTIDE SEQUENCE [LARGE SCALE GENOMIC DNA]</scope>
    <source>
        <strain evidence="10">DSM 10523 / SB164P1</strain>
    </source>
</reference>
<dbReference type="GO" id="GO:0020037">
    <property type="term" value="F:heme binding"/>
    <property type="evidence" value="ECO:0007669"/>
    <property type="project" value="InterPro"/>
</dbReference>
<dbReference type="KEGG" id="dpi:BN4_20233"/>
<feature type="binding site" description="axial binding residue" evidence="6">
    <location>
        <position position="55"/>
    </location>
    <ligand>
        <name>heme c</name>
        <dbReference type="ChEBI" id="CHEBI:61717"/>
        <label>1</label>
    </ligand>
    <ligandPart>
        <name>Fe</name>
        <dbReference type="ChEBI" id="CHEBI:18248"/>
    </ligandPart>
</feature>
<dbReference type="GO" id="GO:0046872">
    <property type="term" value="F:metal ion binding"/>
    <property type="evidence" value="ECO:0007669"/>
    <property type="project" value="UniProtKB-KW"/>
</dbReference>
<proteinExistence type="predicted"/>
<dbReference type="eggNOG" id="ENOG5030JEY">
    <property type="taxonomic scope" value="Bacteria"/>
</dbReference>
<evidence type="ECO:0000259" key="8">
    <source>
        <dbReference type="Pfam" id="PF02085"/>
    </source>
</evidence>
<dbReference type="PRINTS" id="PR00609">
    <property type="entry name" value="CYTOCHROMEC3"/>
</dbReference>
<evidence type="ECO:0000313" key="10">
    <source>
        <dbReference type="Proteomes" id="UP000011724"/>
    </source>
</evidence>
<dbReference type="EMBL" id="FO203427">
    <property type="protein sequence ID" value="CCH50295.1"/>
    <property type="molecule type" value="Genomic_DNA"/>
</dbReference>
<evidence type="ECO:0000256" key="1">
    <source>
        <dbReference type="ARBA" id="ARBA00022448"/>
    </source>
</evidence>
<dbReference type="GO" id="GO:0009055">
    <property type="term" value="F:electron transfer activity"/>
    <property type="evidence" value="ECO:0007669"/>
    <property type="project" value="InterPro"/>
</dbReference>
<organism evidence="9 10">
    <name type="scientific">Pseudodesulfovibrio piezophilus (strain DSM 21447 / JCM 15486 / C1TLV30)</name>
    <name type="common">Desulfovibrio piezophilus</name>
    <dbReference type="NCBI Taxonomy" id="1322246"/>
    <lineage>
        <taxon>Bacteria</taxon>
        <taxon>Pseudomonadati</taxon>
        <taxon>Thermodesulfobacteriota</taxon>
        <taxon>Desulfovibrionia</taxon>
        <taxon>Desulfovibrionales</taxon>
        <taxon>Desulfovibrionaceae</taxon>
    </lineage>
</organism>
<sequence>MNEVKLLQRRYLTIAAIIAALFVIAIAGYMIPVEKQDVPARIVMDNTGGRVIFSHQAHAEDYGFDCIDCHHDDIGSDTFLACGTCHPAEFNDDFRVNHQKAFPSDEACLRCHDDVPTAPLAEDERPDIENIPLRAEAFHTQCMGCHEENGGPYGDDSCYQCHAR</sequence>
<accession>M1WND4</accession>
<dbReference type="AlphaFoldDB" id="M1WND4"/>
<feature type="transmembrane region" description="Helical" evidence="7">
    <location>
        <begin position="12"/>
        <end position="31"/>
    </location>
</feature>
<feature type="binding site" description="axial binding residue" evidence="6">
    <location>
        <position position="69"/>
    </location>
    <ligand>
        <name>heme c</name>
        <dbReference type="ChEBI" id="CHEBI:61717"/>
        <label>2</label>
    </ligand>
    <ligandPart>
        <name>Fe</name>
        <dbReference type="ChEBI" id="CHEBI:18248"/>
    </ligandPart>
</feature>
<name>M1WND4_PSEP2</name>
<evidence type="ECO:0000256" key="5">
    <source>
        <dbReference type="ARBA" id="ARBA00023004"/>
    </source>
</evidence>
<evidence type="ECO:0000256" key="2">
    <source>
        <dbReference type="ARBA" id="ARBA00022617"/>
    </source>
</evidence>
<evidence type="ECO:0000313" key="9">
    <source>
        <dbReference type="EMBL" id="CCH50295.1"/>
    </source>
</evidence>
<dbReference type="PATRIC" id="fig|879567.3.peg.3307"/>
<feature type="binding site" description="axial binding residue" evidence="6">
    <location>
        <position position="58"/>
    </location>
    <ligand>
        <name>heme c</name>
        <dbReference type="ChEBI" id="CHEBI:61717"/>
        <label>1</label>
    </ligand>
    <ligandPart>
        <name>Fe</name>
        <dbReference type="ChEBI" id="CHEBI:18248"/>
    </ligandPart>
</feature>
<dbReference type="HOGENOM" id="CLU_125874_1_0_7"/>
<feature type="binding site" description="axial binding residue" evidence="6">
    <location>
        <position position="70"/>
    </location>
    <ligand>
        <name>heme c</name>
        <dbReference type="ChEBI" id="CHEBI:61717"/>
        <label>1</label>
    </ligand>
    <ligandPart>
        <name>Fe</name>
        <dbReference type="ChEBI" id="CHEBI:18248"/>
    </ligandPart>
</feature>
<keyword evidence="1" id="KW-0813">Transport</keyword>
<keyword evidence="4" id="KW-0249">Electron transport</keyword>
<feature type="binding site" description="covalent" evidence="6">
    <location>
        <position position="85"/>
    </location>
    <ligand>
        <name>heme c</name>
        <dbReference type="ChEBI" id="CHEBI:61717"/>
        <label>2</label>
    </ligand>
</feature>
<dbReference type="SUPFAM" id="SSF48695">
    <property type="entry name" value="Multiheme cytochromes"/>
    <property type="match status" value="1"/>
</dbReference>
<comment type="cofactor">
    <cofactor evidence="6">
        <name>heme c</name>
        <dbReference type="ChEBI" id="CHEBI:61717"/>
    </cofactor>
    <text evidence="6">Binds 4 heme c groups covalently per monomer.</text>
</comment>
<keyword evidence="2 6" id="KW-0349">Heme</keyword>
<reference evidence="9 10" key="1">
    <citation type="journal article" date="2013" name="PLoS ONE">
        <title>The first genomic and proteomic characterization of a deep-sea sulfate reducer: insights into the piezophilic lifestyle of Desulfovibrio piezophilus.</title>
        <authorList>
            <person name="Pradel N."/>
            <person name="Ji B."/>
            <person name="Gimenez G."/>
            <person name="Talla E."/>
            <person name="Lenoble P."/>
            <person name="Garel M."/>
            <person name="Tamburini C."/>
            <person name="Fourquet P."/>
            <person name="Lebrun R."/>
            <person name="Bertin P."/>
            <person name="Denis Y."/>
            <person name="Pophillat M."/>
            <person name="Barbe V."/>
            <person name="Ollivier B."/>
            <person name="Dolla A."/>
        </authorList>
    </citation>
    <scope>NUCLEOTIDE SEQUENCE [LARGE SCALE GENOMIC DNA]</scope>
    <source>
        <strain evidence="10">DSM 10523 / SB164P1</strain>
    </source>
</reference>
<feature type="binding site" description="axial binding residue" evidence="6">
    <location>
        <position position="111"/>
    </location>
    <ligand>
        <name>heme c</name>
        <dbReference type="ChEBI" id="CHEBI:61717"/>
        <label>1</label>
    </ligand>
    <ligandPart>
        <name>Fe</name>
        <dbReference type="ChEBI" id="CHEBI:18248"/>
    </ligandPart>
</feature>
<dbReference type="InterPro" id="IPR036280">
    <property type="entry name" value="Multihaem_cyt_sf"/>
</dbReference>
<feature type="binding site" description="axial binding residue" evidence="6">
    <location>
        <position position="86"/>
    </location>
    <ligand>
        <name>heme c</name>
        <dbReference type="ChEBI" id="CHEBI:61717"/>
        <label>2</label>
    </ligand>
    <ligandPart>
        <name>Fe</name>
        <dbReference type="ChEBI" id="CHEBI:18248"/>
    </ligandPart>
</feature>
<keyword evidence="10" id="KW-1185">Reference proteome</keyword>
<keyword evidence="5 6" id="KW-0408">Iron</keyword>
<dbReference type="InterPro" id="IPR002322">
    <property type="entry name" value="Cyt_c_III"/>
</dbReference>
<evidence type="ECO:0000256" key="7">
    <source>
        <dbReference type="SAM" id="Phobius"/>
    </source>
</evidence>
<evidence type="ECO:0000256" key="6">
    <source>
        <dbReference type="PIRSR" id="PIRSR602322-1"/>
    </source>
</evidence>
<gene>
    <name evidence="9" type="primary">phca</name>
    <name evidence="9" type="ordered locus">BN4_20233</name>
</gene>
<dbReference type="STRING" id="1322246.BN4_20233"/>
<dbReference type="Proteomes" id="UP000011724">
    <property type="component" value="Chromosome"/>
</dbReference>
<keyword evidence="7" id="KW-1133">Transmembrane helix</keyword>
<protein>
    <submittedName>
        <fullName evidence="9">Pentaheme cytochrome c</fullName>
    </submittedName>
</protein>